<dbReference type="EMBL" id="MW274718">
    <property type="protein sequence ID" value="QYA72296.1"/>
    <property type="molecule type" value="Viral_cRNA"/>
</dbReference>
<organism evidence="2">
    <name type="scientific">Alphanucleorhabdovirus tuberosum</name>
    <dbReference type="NCBI Taxonomy" id="2749927"/>
    <lineage>
        <taxon>Viruses</taxon>
        <taxon>Riboviria</taxon>
        <taxon>Orthornavirae</taxon>
        <taxon>Negarnaviricota</taxon>
        <taxon>Haploviricotina</taxon>
        <taxon>Monjiviricetes</taxon>
        <taxon>Mononegavirales</taxon>
        <taxon>Rhabdoviridae</taxon>
        <taxon>Betarhabdovirinae</taxon>
        <taxon>Alphanucleorhabdovirus</taxon>
    </lineage>
</organism>
<feature type="compositionally biased region" description="Basic and acidic residues" evidence="1">
    <location>
        <begin position="33"/>
        <end position="57"/>
    </location>
</feature>
<evidence type="ECO:0000256" key="1">
    <source>
        <dbReference type="SAM" id="MobiDB-lite"/>
    </source>
</evidence>
<accession>A0A8F8QUE7</accession>
<name>A0A8F8QUE7_9RHAB</name>
<evidence type="ECO:0000313" key="2">
    <source>
        <dbReference type="EMBL" id="QYA72296.1"/>
    </source>
</evidence>
<feature type="region of interest" description="Disordered" evidence="1">
    <location>
        <begin position="1"/>
        <end position="60"/>
    </location>
</feature>
<sequence>MESDSATPGQGKPAATDHKPPEPTPTTAADPTKQQETKESPDQHGKEEHTEEEKDSTIEWVYPDWDDNDSDIYDLLYECNHGEWGN</sequence>
<reference evidence="2" key="1">
    <citation type="submission" date="2020-11" db="EMBL/GenBank/DDBJ databases">
        <title>Plant Virus Collection isolate.</title>
        <authorList>
            <person name="Knierim D."/>
            <person name="Margaria P."/>
            <person name="Menzel W."/>
            <person name="Winter S."/>
        </authorList>
    </citation>
    <scope>NUCLEOTIDE SEQUENCE</scope>
    <source>
        <strain evidence="2">DSMZ PV-0719</strain>
    </source>
</reference>
<proteinExistence type="predicted"/>
<protein>
    <submittedName>
        <fullName evidence="2">X protein</fullName>
    </submittedName>
</protein>